<dbReference type="EMBL" id="CP050253">
    <property type="protein sequence ID" value="QIQ20456.1"/>
    <property type="molecule type" value="Genomic_DNA"/>
</dbReference>
<evidence type="ECO:0000313" key="5">
    <source>
        <dbReference type="Proteomes" id="UP000501168"/>
    </source>
</evidence>
<reference evidence="4 5" key="1">
    <citation type="submission" date="2020-03" db="EMBL/GenBank/DDBJ databases">
        <title>Complete genome sequence of Orbus sp. IPMB12 (BCRC 80908).</title>
        <authorList>
            <person name="Lo W.-S."/>
            <person name="Chang T.-H."/>
            <person name="Kuo C.-H."/>
        </authorList>
    </citation>
    <scope>NUCLEOTIDE SEQUENCE [LARGE SCALE GENOMIC DNA]</scope>
    <source>
        <strain evidence="4 5">IPMB12</strain>
    </source>
</reference>
<dbReference type="InterPro" id="IPR004007">
    <property type="entry name" value="DhaL_dom"/>
</dbReference>
<dbReference type="SUPFAM" id="SSF101473">
    <property type="entry name" value="DhaL-like"/>
    <property type="match status" value="1"/>
</dbReference>
<dbReference type="InterPro" id="IPR050861">
    <property type="entry name" value="Dihydroxyacetone_Kinase"/>
</dbReference>
<keyword evidence="1" id="KW-0808">Transferase</keyword>
<keyword evidence="2 4" id="KW-0418">Kinase</keyword>
<gene>
    <name evidence="4" type="ORF">IPMB12_01430</name>
</gene>
<dbReference type="KEGG" id="orb:IPMB12_01430"/>
<organism evidence="4 5">
    <name type="scientific">Zophobihabitans entericus</name>
    <dbReference type="NCBI Taxonomy" id="1635327"/>
    <lineage>
        <taxon>Bacteria</taxon>
        <taxon>Pseudomonadati</taxon>
        <taxon>Pseudomonadota</taxon>
        <taxon>Gammaproteobacteria</taxon>
        <taxon>Orbales</taxon>
        <taxon>Orbaceae</taxon>
        <taxon>Zophobihabitans</taxon>
    </lineage>
</organism>
<proteinExistence type="predicted"/>
<evidence type="ECO:0000259" key="3">
    <source>
        <dbReference type="PROSITE" id="PS51480"/>
    </source>
</evidence>
<dbReference type="PANTHER" id="PTHR28629:SF4">
    <property type="entry name" value="TRIOKINASE_FMN CYCLASE"/>
    <property type="match status" value="1"/>
</dbReference>
<dbReference type="GO" id="GO:0004371">
    <property type="term" value="F:glycerone kinase activity"/>
    <property type="evidence" value="ECO:0007669"/>
    <property type="project" value="InterPro"/>
</dbReference>
<dbReference type="FunFam" id="1.25.40.340:FF:000002">
    <property type="entry name" value="Dihydroxyacetone kinase, L subunit"/>
    <property type="match status" value="1"/>
</dbReference>
<feature type="domain" description="DhaL" evidence="3">
    <location>
        <begin position="6"/>
        <end position="206"/>
    </location>
</feature>
<keyword evidence="5" id="KW-1185">Reference proteome</keyword>
<evidence type="ECO:0000313" key="4">
    <source>
        <dbReference type="EMBL" id="QIQ20456.1"/>
    </source>
</evidence>
<dbReference type="RefSeq" id="WP_166914228.1">
    <property type="nucleotide sequence ID" value="NZ_CP050253.1"/>
</dbReference>
<dbReference type="GO" id="GO:0005829">
    <property type="term" value="C:cytosol"/>
    <property type="evidence" value="ECO:0007669"/>
    <property type="project" value="TreeGrafter"/>
</dbReference>
<dbReference type="Pfam" id="PF02734">
    <property type="entry name" value="Dak2"/>
    <property type="match status" value="1"/>
</dbReference>
<evidence type="ECO:0000256" key="1">
    <source>
        <dbReference type="ARBA" id="ARBA00022679"/>
    </source>
</evidence>
<dbReference type="Proteomes" id="UP000501168">
    <property type="component" value="Chromosome"/>
</dbReference>
<dbReference type="GO" id="GO:0019563">
    <property type="term" value="P:glycerol catabolic process"/>
    <property type="evidence" value="ECO:0007669"/>
    <property type="project" value="TreeGrafter"/>
</dbReference>
<sequence>MQFTTSDLKPLLANWAEIMTGQKDKLIDMDSIVGDGDLGLTMSDGFTAAYDEIKNSSETDIGKFFYAAGKRMSTAVPSTMGTLMASGLMQIGKAFKGQDSMKETDFATLFAAYFDGVQARGKAQVGEKTFLDGLYPAVEQLKADVAKNNNWTDSAKEALKAAQAGVEHTTTLIAVHGRAATRGENSRSLIDPGAYVAQLLLEGYAKFAEACK</sequence>
<dbReference type="PANTHER" id="PTHR28629">
    <property type="entry name" value="TRIOKINASE/FMN CYCLASE"/>
    <property type="match status" value="1"/>
</dbReference>
<name>A0A6G9I8B8_9GAMM</name>
<dbReference type="AlphaFoldDB" id="A0A6G9I8B8"/>
<dbReference type="InterPro" id="IPR036117">
    <property type="entry name" value="DhaL_dom_sf"/>
</dbReference>
<dbReference type="InParanoid" id="A0A6G9I8B8"/>
<accession>A0A6G9I8B8</accession>
<protein>
    <submittedName>
        <fullName evidence="4">Dihydroxyacetone kinase subunit L</fullName>
    </submittedName>
</protein>
<dbReference type="PROSITE" id="PS51480">
    <property type="entry name" value="DHAL"/>
    <property type="match status" value="1"/>
</dbReference>
<dbReference type="Gene3D" id="1.25.40.340">
    <property type="match status" value="1"/>
</dbReference>
<evidence type="ECO:0000256" key="2">
    <source>
        <dbReference type="ARBA" id="ARBA00022777"/>
    </source>
</evidence>
<dbReference type="SMART" id="SM01120">
    <property type="entry name" value="Dak2"/>
    <property type="match status" value="1"/>
</dbReference>